<keyword evidence="3" id="KW-1185">Reference proteome</keyword>
<dbReference type="EMBL" id="JAULSU010000003">
    <property type="protein sequence ID" value="KAK0624427.1"/>
    <property type="molecule type" value="Genomic_DNA"/>
</dbReference>
<accession>A0AA40C463</accession>
<gene>
    <name evidence="2" type="ORF">B0T14DRAFT_602758</name>
</gene>
<sequence length="447" mass="49625">MAAMIDPREQTFPIFINWKALARRDILRSVYFARLPHPQTLRDACEVVTPFGFTDPRPSGNQRRVCIFHAQKNEVRMHWAKLLPDRLILDIPELSEFCYEMNVLSANKLKRERRMLNFTFGNGVDAPHRVISPQHTNNQGIAGCFASNWKQPDLPSPVKWANQSILSVHPLDAMRSWPGPIVFFSFGYPTPPFLDTTCSIADFTETDFVHTVLYLQHLNFSGTPPPLCCGASPPTSQKRDIAPPNLDPELYFLTAANTAGIQAKAQAATSPVNDAKQLKKIMLQLSHGCVMERSRRNGVDLRGKWFKSRGSLRDHWCKGKHGLVPCLQCPDVPGRAMKPRLQKCAAAFRQGPEFAGVKNCEVPEGKLLPVIKENSEMEPKEEDNTAMSNDEMDAPGLDFENNAGRLERALDTSGSDSEGDVANSGAVPEFSLDFGNLGTILAVNSGP</sequence>
<evidence type="ECO:0000256" key="1">
    <source>
        <dbReference type="SAM" id="MobiDB-lite"/>
    </source>
</evidence>
<comment type="caution">
    <text evidence="2">The sequence shown here is derived from an EMBL/GenBank/DDBJ whole genome shotgun (WGS) entry which is preliminary data.</text>
</comment>
<name>A0AA40C463_9PEZI</name>
<protein>
    <submittedName>
        <fullName evidence="2">Uncharacterized protein</fullName>
    </submittedName>
</protein>
<feature type="region of interest" description="Disordered" evidence="1">
    <location>
        <begin position="375"/>
        <end position="432"/>
    </location>
</feature>
<reference evidence="2" key="1">
    <citation type="submission" date="2023-06" db="EMBL/GenBank/DDBJ databases">
        <title>Genome-scale phylogeny and comparative genomics of the fungal order Sordariales.</title>
        <authorList>
            <consortium name="Lawrence Berkeley National Laboratory"/>
            <person name="Hensen N."/>
            <person name="Bonometti L."/>
            <person name="Westerberg I."/>
            <person name="Brannstrom I.O."/>
            <person name="Guillou S."/>
            <person name="Cros-Aarteil S."/>
            <person name="Calhoun S."/>
            <person name="Haridas S."/>
            <person name="Kuo A."/>
            <person name="Mondo S."/>
            <person name="Pangilinan J."/>
            <person name="Riley R."/>
            <person name="Labutti K."/>
            <person name="Andreopoulos B."/>
            <person name="Lipzen A."/>
            <person name="Chen C."/>
            <person name="Yanf M."/>
            <person name="Daum C."/>
            <person name="Ng V."/>
            <person name="Clum A."/>
            <person name="Steindorff A."/>
            <person name="Ohm R."/>
            <person name="Martin F."/>
            <person name="Silar P."/>
            <person name="Natvig D."/>
            <person name="Lalanne C."/>
            <person name="Gautier V."/>
            <person name="Ament-Velasquez S.L."/>
            <person name="Kruys A."/>
            <person name="Hutchinson M.I."/>
            <person name="Powell A.J."/>
            <person name="Barry K."/>
            <person name="Miller A.N."/>
            <person name="Grigoriev I.V."/>
            <person name="Debuchy R."/>
            <person name="Gladieux P."/>
            <person name="Thoren M.H."/>
            <person name="Johannesson H."/>
        </authorList>
    </citation>
    <scope>NUCLEOTIDE SEQUENCE</scope>
    <source>
        <strain evidence="2">CBS 606.72</strain>
    </source>
</reference>
<dbReference type="Proteomes" id="UP001175000">
    <property type="component" value="Unassembled WGS sequence"/>
</dbReference>
<organism evidence="2 3">
    <name type="scientific">Immersiella caudata</name>
    <dbReference type="NCBI Taxonomy" id="314043"/>
    <lineage>
        <taxon>Eukaryota</taxon>
        <taxon>Fungi</taxon>
        <taxon>Dikarya</taxon>
        <taxon>Ascomycota</taxon>
        <taxon>Pezizomycotina</taxon>
        <taxon>Sordariomycetes</taxon>
        <taxon>Sordariomycetidae</taxon>
        <taxon>Sordariales</taxon>
        <taxon>Lasiosphaeriaceae</taxon>
        <taxon>Immersiella</taxon>
    </lineage>
</organism>
<proteinExistence type="predicted"/>
<evidence type="ECO:0000313" key="2">
    <source>
        <dbReference type="EMBL" id="KAK0624427.1"/>
    </source>
</evidence>
<evidence type="ECO:0000313" key="3">
    <source>
        <dbReference type="Proteomes" id="UP001175000"/>
    </source>
</evidence>
<dbReference type="AlphaFoldDB" id="A0AA40C463"/>